<dbReference type="InterPro" id="IPR036942">
    <property type="entry name" value="Beta-barrel_TonB_sf"/>
</dbReference>
<evidence type="ECO:0000256" key="10">
    <source>
        <dbReference type="SAM" id="SignalP"/>
    </source>
</evidence>
<evidence type="ECO:0000256" key="5">
    <source>
        <dbReference type="ARBA" id="ARBA00023077"/>
    </source>
</evidence>
<dbReference type="NCBIfam" id="TIGR04057">
    <property type="entry name" value="SusC_RagA_signa"/>
    <property type="match status" value="1"/>
</dbReference>
<comment type="caution">
    <text evidence="13">The sequence shown here is derived from an EMBL/GenBank/DDBJ whole genome shotgun (WGS) entry which is preliminary data.</text>
</comment>
<dbReference type="InterPro" id="IPR012910">
    <property type="entry name" value="Plug_dom"/>
</dbReference>
<evidence type="ECO:0000313" key="14">
    <source>
        <dbReference type="Proteomes" id="UP000632774"/>
    </source>
</evidence>
<keyword evidence="6 8" id="KW-0472">Membrane</keyword>
<sequence length="1098" mass="119494">MKKSFTKTNGFYKKCTGILLLLFCLISTATFAAKPVNVTALPPQTITGIVKDQNGNTLPGVTIKVKDKTVGTLTDATGKFKLTVPAGSHIIIVSFIGYIPQEIDINGRSAFDITLVDDVSKLKEVVVVGYGSQSREKLTTSVSKLDARVLNNVTYTNVGSALEGNISGLQVQSTGGGQPGASPRIVLRGGTSITNPNGASPLYIVDGIIRPNGLNDINSASIESVQVLKDAASTAIYGARGSNGVVIVTTRAGKPNQNRVSYTFNGSAGNASRLLQYSNAHDYIYWNRLGVQAASFYQSNPNTYLAKLSQTSAYGTANDLTNNTPYTTQYLTAANQFKLSQGWQSMPDPIDPTKTIIYDDNDFQKTLYRTGKTNDHYLDISGGGDKATFYAGLGYTNAQGAAIETNYKRLSINFNGSYKVNDDLSFFGRLAYTNRTWKTVASLANEFYRSASLPHSAKLTFEDGTYAPGQNSSIGNPLYYYTGPYSPQGKSGDEVTTISLGSKWNIIKGLSFDPQVSLFRQNTPSYSFQPAAYLNGILSPIVTTRNQSSSAPTVRQYQADAVLTYVNTFASKHNLEVKGGFSHYYRENTTFTVNASGAPTDLITTLNSGATATSITSSVSPLVIQSLFSRVNYDYDGKYLLSANVRYDGASNLGNDHKFGFFPGISVGWNVHKEEFFNNLISDKILQLKLRASYGVNGNISGLGDFQPQGSFSTTTGTTLNYAGLPIVVPGNIPNQDLKWEQSKTFDIGADIGLFNGKVGIVVDYYNRRTDDLLTTVSLPASTGFTSIFTNNGTLQNRGYELELNVDVLPSQSKLKWNTSFNIAHTSRKILKLPNNGVLNNRQGGFQVWDPNTGTYVYMGGLQEGGRPGDLYAFHELGVYPTDAAAANAPIDNQAPSAIKKRFGGDVIWDDLDKNGIIDGRDLVYVGNPYPTLSGGFNNYFTYKSFGLNIRTDFTTGNTIWNYPAVIANAQAQGDASPLQSYLDKMWKAQGDVTMVPRYTWQDQPYNIFRGSVNGVSLGNSTYYEKGDFLCLREVTLSYKLPAQLTRKIGLSGARVNFTGYNLHYFTSYTGLNPEDGGMDNGHYPIVRTFSLGVNITL</sequence>
<evidence type="ECO:0000256" key="9">
    <source>
        <dbReference type="RuleBase" id="RU003357"/>
    </source>
</evidence>
<reference evidence="13 14" key="1">
    <citation type="submission" date="2020-10" db="EMBL/GenBank/DDBJ databases">
        <title>Mucilaginibacter mali sp. nov., isolated from rhizosphere soil of apple orchard.</title>
        <authorList>
            <person name="Lee J.-S."/>
            <person name="Kim H.S."/>
            <person name="Kim J.-S."/>
        </authorList>
    </citation>
    <scope>NUCLEOTIDE SEQUENCE [LARGE SCALE GENOMIC DNA]</scope>
    <source>
        <strain evidence="13 14">KCTC 23157</strain>
    </source>
</reference>
<dbReference type="RefSeq" id="WP_194105489.1">
    <property type="nucleotide sequence ID" value="NZ_JADFFM010000001.1"/>
</dbReference>
<organism evidence="13 14">
    <name type="scientific">Mucilaginibacter boryungensis</name>
    <dbReference type="NCBI Taxonomy" id="768480"/>
    <lineage>
        <taxon>Bacteria</taxon>
        <taxon>Pseudomonadati</taxon>
        <taxon>Bacteroidota</taxon>
        <taxon>Sphingobacteriia</taxon>
        <taxon>Sphingobacteriales</taxon>
        <taxon>Sphingobacteriaceae</taxon>
        <taxon>Mucilaginibacter</taxon>
    </lineage>
</organism>
<dbReference type="InterPro" id="IPR023997">
    <property type="entry name" value="TonB-dep_OMP_SusC/RagA_CS"/>
</dbReference>
<gene>
    <name evidence="13" type="ORF">IRJ18_07050</name>
</gene>
<dbReference type="PROSITE" id="PS00018">
    <property type="entry name" value="EF_HAND_1"/>
    <property type="match status" value="1"/>
</dbReference>
<dbReference type="InterPro" id="IPR037066">
    <property type="entry name" value="Plug_dom_sf"/>
</dbReference>
<comment type="similarity">
    <text evidence="8 9">Belongs to the TonB-dependent receptor family.</text>
</comment>
<dbReference type="InterPro" id="IPR008969">
    <property type="entry name" value="CarboxyPept-like_regulatory"/>
</dbReference>
<keyword evidence="14" id="KW-1185">Reference proteome</keyword>
<dbReference type="InterPro" id="IPR023996">
    <property type="entry name" value="TonB-dep_OMP_SusC/RagA"/>
</dbReference>
<dbReference type="InterPro" id="IPR018247">
    <property type="entry name" value="EF_Hand_1_Ca_BS"/>
</dbReference>
<keyword evidence="5 9" id="KW-0798">TonB box</keyword>
<accession>A0ABR9XFE3</accession>
<keyword evidence="7 8" id="KW-0998">Cell outer membrane</keyword>
<dbReference type="InterPro" id="IPR039426">
    <property type="entry name" value="TonB-dep_rcpt-like"/>
</dbReference>
<comment type="subcellular location">
    <subcellularLocation>
        <location evidence="1 8">Cell outer membrane</location>
        <topology evidence="1 8">Multi-pass membrane protein</topology>
    </subcellularLocation>
</comment>
<evidence type="ECO:0000256" key="3">
    <source>
        <dbReference type="ARBA" id="ARBA00022452"/>
    </source>
</evidence>
<feature type="domain" description="TonB-dependent receptor plug" evidence="12">
    <location>
        <begin position="136"/>
        <end position="245"/>
    </location>
</feature>
<dbReference type="Pfam" id="PF13715">
    <property type="entry name" value="CarbopepD_reg_2"/>
    <property type="match status" value="1"/>
</dbReference>
<keyword evidence="3 8" id="KW-1134">Transmembrane beta strand</keyword>
<name>A0ABR9XFE3_9SPHI</name>
<evidence type="ECO:0000259" key="12">
    <source>
        <dbReference type="Pfam" id="PF07715"/>
    </source>
</evidence>
<dbReference type="Gene3D" id="2.40.170.20">
    <property type="entry name" value="TonB-dependent receptor, beta-barrel domain"/>
    <property type="match status" value="1"/>
</dbReference>
<feature type="signal peptide" evidence="10">
    <location>
        <begin position="1"/>
        <end position="32"/>
    </location>
</feature>
<feature type="chain" id="PRO_5046737050" evidence="10">
    <location>
        <begin position="33"/>
        <end position="1098"/>
    </location>
</feature>
<dbReference type="EMBL" id="JADFFM010000001">
    <property type="protein sequence ID" value="MBE9666113.1"/>
    <property type="molecule type" value="Genomic_DNA"/>
</dbReference>
<dbReference type="Pfam" id="PF07715">
    <property type="entry name" value="Plug"/>
    <property type="match status" value="1"/>
</dbReference>
<proteinExistence type="inferred from homology"/>
<dbReference type="Gene3D" id="2.170.130.10">
    <property type="entry name" value="TonB-dependent receptor, plug domain"/>
    <property type="match status" value="1"/>
</dbReference>
<evidence type="ECO:0000313" key="13">
    <source>
        <dbReference type="EMBL" id="MBE9666113.1"/>
    </source>
</evidence>
<dbReference type="SUPFAM" id="SSF49464">
    <property type="entry name" value="Carboxypeptidase regulatory domain-like"/>
    <property type="match status" value="1"/>
</dbReference>
<evidence type="ECO:0000256" key="6">
    <source>
        <dbReference type="ARBA" id="ARBA00023136"/>
    </source>
</evidence>
<keyword evidence="4 8" id="KW-0812">Transmembrane</keyword>
<keyword evidence="2 8" id="KW-0813">Transport</keyword>
<dbReference type="SUPFAM" id="SSF56935">
    <property type="entry name" value="Porins"/>
    <property type="match status" value="1"/>
</dbReference>
<dbReference type="InterPro" id="IPR000531">
    <property type="entry name" value="Beta-barrel_TonB"/>
</dbReference>
<evidence type="ECO:0000256" key="4">
    <source>
        <dbReference type="ARBA" id="ARBA00022692"/>
    </source>
</evidence>
<evidence type="ECO:0000256" key="2">
    <source>
        <dbReference type="ARBA" id="ARBA00022448"/>
    </source>
</evidence>
<evidence type="ECO:0000256" key="7">
    <source>
        <dbReference type="ARBA" id="ARBA00023237"/>
    </source>
</evidence>
<keyword evidence="10" id="KW-0732">Signal</keyword>
<feature type="domain" description="TonB-dependent receptor-like beta-barrel" evidence="11">
    <location>
        <begin position="464"/>
        <end position="824"/>
    </location>
</feature>
<evidence type="ECO:0000256" key="8">
    <source>
        <dbReference type="PROSITE-ProRule" id="PRU01360"/>
    </source>
</evidence>
<dbReference type="NCBIfam" id="TIGR04056">
    <property type="entry name" value="OMP_RagA_SusC"/>
    <property type="match status" value="1"/>
</dbReference>
<dbReference type="Pfam" id="PF00593">
    <property type="entry name" value="TonB_dep_Rec_b-barrel"/>
    <property type="match status" value="1"/>
</dbReference>
<keyword evidence="13" id="KW-0675">Receptor</keyword>
<evidence type="ECO:0000256" key="1">
    <source>
        <dbReference type="ARBA" id="ARBA00004571"/>
    </source>
</evidence>
<evidence type="ECO:0000259" key="11">
    <source>
        <dbReference type="Pfam" id="PF00593"/>
    </source>
</evidence>
<dbReference type="PROSITE" id="PS52016">
    <property type="entry name" value="TONB_DEPENDENT_REC_3"/>
    <property type="match status" value="1"/>
</dbReference>
<dbReference type="Proteomes" id="UP000632774">
    <property type="component" value="Unassembled WGS sequence"/>
</dbReference>
<protein>
    <submittedName>
        <fullName evidence="13">TonB-dependent receptor</fullName>
    </submittedName>
</protein>
<dbReference type="Gene3D" id="2.60.40.1120">
    <property type="entry name" value="Carboxypeptidase-like, regulatory domain"/>
    <property type="match status" value="1"/>
</dbReference>